<accession>A0A0L0GGX4</accession>
<dbReference type="EMBL" id="KQ241605">
    <property type="protein sequence ID" value="KNC87568.1"/>
    <property type="molecule type" value="Genomic_DNA"/>
</dbReference>
<dbReference type="GO" id="GO:0003677">
    <property type="term" value="F:DNA binding"/>
    <property type="evidence" value="ECO:0007669"/>
    <property type="project" value="InterPro"/>
</dbReference>
<gene>
    <name evidence="1" type="ORF">SARC_00333</name>
</gene>
<dbReference type="GeneID" id="25900837"/>
<dbReference type="GO" id="GO:0009307">
    <property type="term" value="P:DNA restriction-modification system"/>
    <property type="evidence" value="ECO:0007669"/>
    <property type="project" value="InterPro"/>
</dbReference>
<evidence type="ECO:0000313" key="1">
    <source>
        <dbReference type="EMBL" id="KNC87568.1"/>
    </source>
</evidence>
<dbReference type="GO" id="GO:0009007">
    <property type="term" value="F:site-specific DNA-methyltransferase (adenine-specific) activity"/>
    <property type="evidence" value="ECO:0007669"/>
    <property type="project" value="InterPro"/>
</dbReference>
<evidence type="ECO:0000313" key="2">
    <source>
        <dbReference type="Proteomes" id="UP000054560"/>
    </source>
</evidence>
<dbReference type="Proteomes" id="UP000054560">
    <property type="component" value="Unassembled WGS sequence"/>
</dbReference>
<name>A0A0L0GGX4_9EUKA</name>
<organism evidence="1 2">
    <name type="scientific">Sphaeroforma arctica JP610</name>
    <dbReference type="NCBI Taxonomy" id="667725"/>
    <lineage>
        <taxon>Eukaryota</taxon>
        <taxon>Ichthyosporea</taxon>
        <taxon>Ichthyophonida</taxon>
        <taxon>Sphaeroforma</taxon>
    </lineage>
</organism>
<proteinExistence type="predicted"/>
<dbReference type="RefSeq" id="XP_014161470.1">
    <property type="nucleotide sequence ID" value="XM_014305995.1"/>
</dbReference>
<sequence>MLHSRFYQEAERRFGKFTVDRFASAHNTHTDKYYTKIHNALQQKWAQEVNAWANPPWKLIPDILDEIIEEATSITICAPYYPNATWFPKFLSLLEEDPMLVEKTNNTFLKEGKKACGKTPWGVTLVVKIGVKCPYLDSTREQRAIHVAASEPVHSGDAPQATEYETRVNLIEQYHKLRIYTLEEPIHKLEAMDMVGLISNNMYTSSLTDAYHVSKIRYTKKEFHPLQSITATFPGDRVQVDTIGRATIGFQQRAHICVSMARCTLIRMSYYSDDGQMSGYYSTHASTNHV</sequence>
<reference evidence="1 2" key="1">
    <citation type="submission" date="2011-02" db="EMBL/GenBank/DDBJ databases">
        <title>The Genome Sequence of Sphaeroforma arctica JP610.</title>
        <authorList>
            <consortium name="The Broad Institute Genome Sequencing Platform"/>
            <person name="Russ C."/>
            <person name="Cuomo C."/>
            <person name="Young S.K."/>
            <person name="Zeng Q."/>
            <person name="Gargeya S."/>
            <person name="Alvarado L."/>
            <person name="Berlin A."/>
            <person name="Chapman S.B."/>
            <person name="Chen Z."/>
            <person name="Freedman E."/>
            <person name="Gellesch M."/>
            <person name="Goldberg J."/>
            <person name="Griggs A."/>
            <person name="Gujja S."/>
            <person name="Heilman E."/>
            <person name="Heiman D."/>
            <person name="Howarth C."/>
            <person name="Mehta T."/>
            <person name="Neiman D."/>
            <person name="Pearson M."/>
            <person name="Roberts A."/>
            <person name="Saif S."/>
            <person name="Shea T."/>
            <person name="Shenoy N."/>
            <person name="Sisk P."/>
            <person name="Stolte C."/>
            <person name="Sykes S."/>
            <person name="White J."/>
            <person name="Yandava C."/>
            <person name="Burger G."/>
            <person name="Gray M.W."/>
            <person name="Holland P.W.H."/>
            <person name="King N."/>
            <person name="Lang F.B.F."/>
            <person name="Roger A.J."/>
            <person name="Ruiz-Trillo I."/>
            <person name="Haas B."/>
            <person name="Nusbaum C."/>
            <person name="Birren B."/>
        </authorList>
    </citation>
    <scope>NUCLEOTIDE SEQUENCE [LARGE SCALE GENOMIC DNA]</scope>
    <source>
        <strain evidence="1 2">JP610</strain>
    </source>
</reference>
<dbReference type="InterPro" id="IPR008593">
    <property type="entry name" value="Dam_MeTrfase"/>
</dbReference>
<keyword evidence="2" id="KW-1185">Reference proteome</keyword>
<dbReference type="Pfam" id="PF05869">
    <property type="entry name" value="Dam"/>
    <property type="match status" value="1"/>
</dbReference>
<protein>
    <submittedName>
        <fullName evidence="1">Uncharacterized protein</fullName>
    </submittedName>
</protein>
<dbReference type="AlphaFoldDB" id="A0A0L0GGX4"/>